<evidence type="ECO:0000313" key="1">
    <source>
        <dbReference type="EMBL" id="UOE99919.1"/>
    </source>
</evidence>
<gene>
    <name evidence="1" type="ORF">MNR06_09435</name>
</gene>
<protein>
    <submittedName>
        <fullName evidence="1">Uncharacterized protein</fullName>
    </submittedName>
</protein>
<reference evidence="1" key="1">
    <citation type="submission" date="2022-03" db="EMBL/GenBank/DDBJ databases">
        <title>Genome Identification and Characterization of new species Bdellovibrio reynosense LBG001 sp. nov. from a Mexico soil sample.</title>
        <authorList>
            <person name="Camilli A."/>
            <person name="Ajao Y."/>
            <person name="Guo X."/>
        </authorList>
    </citation>
    <scope>NUCLEOTIDE SEQUENCE</scope>
    <source>
        <strain evidence="1">LBG001</strain>
    </source>
</reference>
<accession>A0ABY4CCJ7</accession>
<dbReference type="Proteomes" id="UP000830116">
    <property type="component" value="Chromosome"/>
</dbReference>
<keyword evidence="2" id="KW-1185">Reference proteome</keyword>
<dbReference type="EMBL" id="CP093442">
    <property type="protein sequence ID" value="UOE99919.1"/>
    <property type="molecule type" value="Genomic_DNA"/>
</dbReference>
<dbReference type="RefSeq" id="WP_243535386.1">
    <property type="nucleotide sequence ID" value="NZ_CP093442.1"/>
</dbReference>
<name>A0ABY4CCJ7_9BACT</name>
<sequence>MNLSGEALVQSALRFLGVDGVTTNQMGWLDLLLTSLENFFGRGVGFASQTFSSIFKTGGFHE</sequence>
<proteinExistence type="predicted"/>
<evidence type="ECO:0000313" key="2">
    <source>
        <dbReference type="Proteomes" id="UP000830116"/>
    </source>
</evidence>
<organism evidence="1 2">
    <name type="scientific">Bdellovibrio reynosensis</name>
    <dbReference type="NCBI Taxonomy" id="2835041"/>
    <lineage>
        <taxon>Bacteria</taxon>
        <taxon>Pseudomonadati</taxon>
        <taxon>Bdellovibrionota</taxon>
        <taxon>Bdellovibrionia</taxon>
        <taxon>Bdellovibrionales</taxon>
        <taxon>Pseudobdellovibrionaceae</taxon>
        <taxon>Bdellovibrio</taxon>
    </lineage>
</organism>